<accession>A0A061QQK9</accession>
<gene>
    <name evidence="2" type="ORF">TSPGSL018_16463</name>
    <name evidence="1" type="ORF">TSPGSL018_24585</name>
</gene>
<organism evidence="1">
    <name type="scientific">Tetraselmis sp. GSL018</name>
    <dbReference type="NCBI Taxonomy" id="582737"/>
    <lineage>
        <taxon>Eukaryota</taxon>
        <taxon>Viridiplantae</taxon>
        <taxon>Chlorophyta</taxon>
        <taxon>core chlorophytes</taxon>
        <taxon>Chlorodendrophyceae</taxon>
        <taxon>Chlorodendrales</taxon>
        <taxon>Chlorodendraceae</taxon>
        <taxon>Tetraselmis</taxon>
    </lineage>
</organism>
<evidence type="ECO:0008006" key="3">
    <source>
        <dbReference type="Google" id="ProtNLM"/>
    </source>
</evidence>
<dbReference type="InterPro" id="IPR036915">
    <property type="entry name" value="Cyclin-like_sf"/>
</dbReference>
<dbReference type="EMBL" id="GBEZ01025050">
    <property type="protein sequence ID" value="JAC61998.1"/>
    <property type="molecule type" value="Transcribed_RNA"/>
</dbReference>
<sequence length="163" mass="18883">MSSKGHRVLGARGRITKRTSTTGLSPVLFLVSSAQTSRRKSGGTRQDVVSSRMIERFQRLDLWSVEVLEPFLVYWIRLLCFPSEVELRLSIHLFNRVLCQARDQIEFSFFTVLATCLWVSIKLFEPRDMLPTADQFKTVLGLSHIPLRQAELSLLKWLDWKPF</sequence>
<evidence type="ECO:0000313" key="2">
    <source>
        <dbReference type="EMBL" id="JAC65245.1"/>
    </source>
</evidence>
<proteinExistence type="predicted"/>
<dbReference type="AlphaFoldDB" id="A0A061QQK9"/>
<name>A0A061QQK9_9CHLO</name>
<feature type="non-terminal residue" evidence="1">
    <location>
        <position position="163"/>
    </location>
</feature>
<reference evidence="1" key="1">
    <citation type="submission" date="2014-05" db="EMBL/GenBank/DDBJ databases">
        <title>The transcriptome of the halophilic microalga Tetraselmis sp. GSL018 isolated from the Great Salt Lake, Utah.</title>
        <authorList>
            <person name="Jinkerson R.E."/>
            <person name="D'Adamo S."/>
            <person name="Posewitz M.C."/>
        </authorList>
    </citation>
    <scope>NUCLEOTIDE SEQUENCE</scope>
    <source>
        <strain evidence="1">GSL018</strain>
    </source>
</reference>
<dbReference type="EMBL" id="GBEZ01021507">
    <property type="protein sequence ID" value="JAC65245.1"/>
    <property type="molecule type" value="Transcribed_RNA"/>
</dbReference>
<evidence type="ECO:0000313" key="1">
    <source>
        <dbReference type="EMBL" id="JAC61998.1"/>
    </source>
</evidence>
<dbReference type="SUPFAM" id="SSF47954">
    <property type="entry name" value="Cyclin-like"/>
    <property type="match status" value="1"/>
</dbReference>
<protein>
    <recommendedName>
        <fullName evidence="3">Cyclin-like domain-containing protein</fullName>
    </recommendedName>
</protein>